<accession>A0A0C3BY06</accession>
<dbReference type="AlphaFoldDB" id="A0A0C3BY06"/>
<reference evidence="2" key="2">
    <citation type="submission" date="2015-01" db="EMBL/GenBank/DDBJ databases">
        <title>Evolutionary Origins and Diversification of the Mycorrhizal Mutualists.</title>
        <authorList>
            <consortium name="DOE Joint Genome Institute"/>
            <consortium name="Mycorrhizal Genomics Consortium"/>
            <person name="Kohler A."/>
            <person name="Kuo A."/>
            <person name="Nagy L.G."/>
            <person name="Floudas D."/>
            <person name="Copeland A."/>
            <person name="Barry K.W."/>
            <person name="Cichocki N."/>
            <person name="Veneault-Fourrey C."/>
            <person name="LaButti K."/>
            <person name="Lindquist E.A."/>
            <person name="Lipzen A."/>
            <person name="Lundell T."/>
            <person name="Morin E."/>
            <person name="Murat C."/>
            <person name="Riley R."/>
            <person name="Ohm R."/>
            <person name="Sun H."/>
            <person name="Tunlid A."/>
            <person name="Henrissat B."/>
            <person name="Grigoriev I.V."/>
            <person name="Hibbett D.S."/>
            <person name="Martin F."/>
        </authorList>
    </citation>
    <scope>NUCLEOTIDE SEQUENCE [LARGE SCALE GENOMIC DNA]</scope>
    <source>
        <strain evidence="2">h7</strain>
    </source>
</reference>
<evidence type="ECO:0000313" key="1">
    <source>
        <dbReference type="EMBL" id="KIM41465.1"/>
    </source>
</evidence>
<dbReference type="EMBL" id="KN831780">
    <property type="protein sequence ID" value="KIM41465.1"/>
    <property type="molecule type" value="Genomic_DNA"/>
</dbReference>
<organism evidence="1 2">
    <name type="scientific">Hebeloma cylindrosporum</name>
    <dbReference type="NCBI Taxonomy" id="76867"/>
    <lineage>
        <taxon>Eukaryota</taxon>
        <taxon>Fungi</taxon>
        <taxon>Dikarya</taxon>
        <taxon>Basidiomycota</taxon>
        <taxon>Agaricomycotina</taxon>
        <taxon>Agaricomycetes</taxon>
        <taxon>Agaricomycetidae</taxon>
        <taxon>Agaricales</taxon>
        <taxon>Agaricineae</taxon>
        <taxon>Hymenogastraceae</taxon>
        <taxon>Hebeloma</taxon>
    </lineage>
</organism>
<proteinExistence type="predicted"/>
<protein>
    <submittedName>
        <fullName evidence="1">Uncharacterized protein</fullName>
    </submittedName>
</protein>
<name>A0A0C3BY06_HEBCY</name>
<gene>
    <name evidence="1" type="ORF">M413DRAFT_445464</name>
</gene>
<dbReference type="HOGENOM" id="CLU_2812646_0_0_1"/>
<dbReference type="Proteomes" id="UP000053424">
    <property type="component" value="Unassembled WGS sequence"/>
</dbReference>
<evidence type="ECO:0000313" key="2">
    <source>
        <dbReference type="Proteomes" id="UP000053424"/>
    </source>
</evidence>
<sequence length="67" mass="7788">MPHILHVRPNQLLNVLLNNEAMKRFPCYHKVFNSALPPPISQLTRVWVNIFWFQVCPTTSASRVNSD</sequence>
<reference evidence="1 2" key="1">
    <citation type="submission" date="2014-04" db="EMBL/GenBank/DDBJ databases">
        <authorList>
            <consortium name="DOE Joint Genome Institute"/>
            <person name="Kuo A."/>
            <person name="Gay G."/>
            <person name="Dore J."/>
            <person name="Kohler A."/>
            <person name="Nagy L.G."/>
            <person name="Floudas D."/>
            <person name="Copeland A."/>
            <person name="Barry K.W."/>
            <person name="Cichocki N."/>
            <person name="Veneault-Fourrey C."/>
            <person name="LaButti K."/>
            <person name="Lindquist E.A."/>
            <person name="Lipzen A."/>
            <person name="Lundell T."/>
            <person name="Morin E."/>
            <person name="Murat C."/>
            <person name="Sun H."/>
            <person name="Tunlid A."/>
            <person name="Henrissat B."/>
            <person name="Grigoriev I.V."/>
            <person name="Hibbett D.S."/>
            <person name="Martin F."/>
            <person name="Nordberg H.P."/>
            <person name="Cantor M.N."/>
            <person name="Hua S.X."/>
        </authorList>
    </citation>
    <scope>NUCLEOTIDE SEQUENCE [LARGE SCALE GENOMIC DNA]</scope>
    <source>
        <strain evidence="2">h7</strain>
    </source>
</reference>
<keyword evidence="2" id="KW-1185">Reference proteome</keyword>